<keyword evidence="8" id="KW-0863">Zinc-finger</keyword>
<feature type="compositionally biased region" description="Polar residues" evidence="15">
    <location>
        <begin position="108"/>
        <end position="120"/>
    </location>
</feature>
<dbReference type="Pfam" id="PF23406">
    <property type="entry name" value="ZNF380_CC"/>
    <property type="match status" value="1"/>
</dbReference>
<evidence type="ECO:0000256" key="13">
    <source>
        <dbReference type="ARBA" id="ARBA00023306"/>
    </source>
</evidence>
<evidence type="ECO:0000256" key="5">
    <source>
        <dbReference type="ARBA" id="ARBA00022473"/>
    </source>
</evidence>
<evidence type="ECO:0000256" key="4">
    <source>
        <dbReference type="ARBA" id="ARBA00022454"/>
    </source>
</evidence>
<dbReference type="InterPro" id="IPR036236">
    <property type="entry name" value="Znf_C2H2_sf"/>
</dbReference>
<keyword evidence="10" id="KW-0862">Zinc</keyword>
<keyword evidence="4" id="KW-0158">Chromosome</keyword>
<evidence type="ECO:0000256" key="1">
    <source>
        <dbReference type="ARBA" id="ARBA00004286"/>
    </source>
</evidence>
<feature type="region of interest" description="Disordered" evidence="15">
    <location>
        <begin position="86"/>
        <end position="208"/>
    </location>
</feature>
<feature type="compositionally biased region" description="Basic and acidic residues" evidence="15">
    <location>
        <begin position="184"/>
        <end position="195"/>
    </location>
</feature>
<dbReference type="GO" id="GO:0003676">
    <property type="term" value="F:nucleic acid binding"/>
    <property type="evidence" value="ECO:0007669"/>
    <property type="project" value="InterPro"/>
</dbReference>
<dbReference type="SUPFAM" id="SSF57667">
    <property type="entry name" value="beta-beta-alpha zinc fingers"/>
    <property type="match status" value="1"/>
</dbReference>
<feature type="region of interest" description="Disordered" evidence="15">
    <location>
        <begin position="279"/>
        <end position="318"/>
    </location>
</feature>
<dbReference type="PANTHER" id="PTHR13278:SF0">
    <property type="entry name" value="ZINC FINGER PROTEIN 830"/>
    <property type="match status" value="1"/>
</dbReference>
<dbReference type="GO" id="GO:0033260">
    <property type="term" value="P:nuclear DNA replication"/>
    <property type="evidence" value="ECO:0007669"/>
    <property type="project" value="TreeGrafter"/>
</dbReference>
<dbReference type="GO" id="GO:0005694">
    <property type="term" value="C:chromosome"/>
    <property type="evidence" value="ECO:0007669"/>
    <property type="project" value="UniProtKB-SubCell"/>
</dbReference>
<dbReference type="OrthoDB" id="77607at2759"/>
<organism evidence="17 18">
    <name type="scientific">Mizuhopecten yessoensis</name>
    <name type="common">Japanese scallop</name>
    <name type="synonym">Patinopecten yessoensis</name>
    <dbReference type="NCBI Taxonomy" id="6573"/>
    <lineage>
        <taxon>Eukaryota</taxon>
        <taxon>Metazoa</taxon>
        <taxon>Spiralia</taxon>
        <taxon>Lophotrochozoa</taxon>
        <taxon>Mollusca</taxon>
        <taxon>Bivalvia</taxon>
        <taxon>Autobranchia</taxon>
        <taxon>Pteriomorphia</taxon>
        <taxon>Pectinida</taxon>
        <taxon>Pectinoidea</taxon>
        <taxon>Pectinidae</taxon>
        <taxon>Mizuhopecten</taxon>
    </lineage>
</organism>
<evidence type="ECO:0000256" key="6">
    <source>
        <dbReference type="ARBA" id="ARBA00022618"/>
    </source>
</evidence>
<dbReference type="InterPro" id="IPR003604">
    <property type="entry name" value="Matrin/U1-like-C_Znf_C2H2"/>
</dbReference>
<evidence type="ECO:0000256" key="11">
    <source>
        <dbReference type="ARBA" id="ARBA00023054"/>
    </source>
</evidence>
<evidence type="ECO:0000256" key="15">
    <source>
        <dbReference type="SAM" id="MobiDB-lite"/>
    </source>
</evidence>
<comment type="subcellular location">
    <subcellularLocation>
        <location evidence="1">Chromosome</location>
    </subcellularLocation>
    <subcellularLocation>
        <location evidence="2">Nucleus speckle</location>
    </subcellularLocation>
</comment>
<evidence type="ECO:0000256" key="14">
    <source>
        <dbReference type="ARBA" id="ARBA00030672"/>
    </source>
</evidence>
<evidence type="ECO:0000256" key="7">
    <source>
        <dbReference type="ARBA" id="ARBA00022723"/>
    </source>
</evidence>
<evidence type="ECO:0000256" key="8">
    <source>
        <dbReference type="ARBA" id="ARBA00022771"/>
    </source>
</evidence>
<feature type="compositionally biased region" description="Acidic residues" evidence="15">
    <location>
        <begin position="296"/>
        <end position="307"/>
    </location>
</feature>
<evidence type="ECO:0000256" key="9">
    <source>
        <dbReference type="ARBA" id="ARBA00022776"/>
    </source>
</evidence>
<dbReference type="GO" id="GO:0005681">
    <property type="term" value="C:spliceosomal complex"/>
    <property type="evidence" value="ECO:0007669"/>
    <property type="project" value="InterPro"/>
</dbReference>
<evidence type="ECO:0000256" key="2">
    <source>
        <dbReference type="ARBA" id="ARBA00004324"/>
    </source>
</evidence>
<dbReference type="GO" id="GO:0044773">
    <property type="term" value="P:mitotic DNA damage checkpoint signaling"/>
    <property type="evidence" value="ECO:0007669"/>
    <property type="project" value="TreeGrafter"/>
</dbReference>
<sequence>MATSKKKKKVVSKDDLRRLMKEKKATVATTKRIEHQFAKYNSVDQLVCVICNTVIKSGQLWPSHLQSRQHKEKLTQVKPAVDTFTTGVKRGLPQQSNSHEDSKRLRGNGQSAKSSTNSGLPSDFFDNKSQDKASMPTTKRAGLASYSSSSSEDEAEVTPKLSTATVSSVPGLPADFFNTSTSSKQEEIEKPKTESMADVLPEGFFDDPKTDAKVRKVEYKDKMDEEWEMFRRAMKEENHVSEAIMDEEDEQANVDRNIDEIDDQMNRWNEINKLQIKKEEIMSNQGSKDVASKSDSDEDAEDQELQEFMDWRSKKSWK</sequence>
<keyword evidence="5" id="KW-0217">Developmental protein</keyword>
<keyword evidence="13" id="KW-0131">Cell cycle</keyword>
<dbReference type="AlphaFoldDB" id="A0A210PIF7"/>
<dbReference type="Pfam" id="PF12874">
    <property type="entry name" value="zf-met"/>
    <property type="match status" value="1"/>
</dbReference>
<keyword evidence="7" id="KW-0479">Metal-binding</keyword>
<keyword evidence="9" id="KW-0498">Mitosis</keyword>
<keyword evidence="12" id="KW-0539">Nucleus</keyword>
<dbReference type="InterPro" id="IPR059039">
    <property type="entry name" value="ZNF380_CC"/>
</dbReference>
<evidence type="ECO:0000313" key="18">
    <source>
        <dbReference type="Proteomes" id="UP000242188"/>
    </source>
</evidence>
<comment type="caution">
    <text evidence="17">The sequence shown here is derived from an EMBL/GenBank/DDBJ whole genome shotgun (WGS) entry which is preliminary data.</text>
</comment>
<dbReference type="GO" id="GO:0033314">
    <property type="term" value="P:mitotic DNA replication checkpoint signaling"/>
    <property type="evidence" value="ECO:0007669"/>
    <property type="project" value="TreeGrafter"/>
</dbReference>
<evidence type="ECO:0000313" key="17">
    <source>
        <dbReference type="EMBL" id="OWF36265.1"/>
    </source>
</evidence>
<evidence type="ECO:0000259" key="16">
    <source>
        <dbReference type="SMART" id="SM00451"/>
    </source>
</evidence>
<dbReference type="Proteomes" id="UP000242188">
    <property type="component" value="Unassembled WGS sequence"/>
</dbReference>
<dbReference type="PANTHER" id="PTHR13278">
    <property type="entry name" value="ZINC FINGER PROTEIN 830"/>
    <property type="match status" value="1"/>
</dbReference>
<dbReference type="GO" id="GO:0008270">
    <property type="term" value="F:zinc ion binding"/>
    <property type="evidence" value="ECO:0007669"/>
    <property type="project" value="UniProtKB-KW"/>
</dbReference>
<protein>
    <recommendedName>
        <fullName evidence="3">Zinc finger protein 830</fullName>
    </recommendedName>
    <alternativeName>
        <fullName evidence="14">Coiled-coil domain-containing protein 16</fullName>
    </alternativeName>
</protein>
<keyword evidence="18" id="KW-1185">Reference proteome</keyword>
<dbReference type="GO" id="GO:0016607">
    <property type="term" value="C:nuclear speck"/>
    <property type="evidence" value="ECO:0007669"/>
    <property type="project" value="UniProtKB-SubCell"/>
</dbReference>
<dbReference type="InterPro" id="IPR013087">
    <property type="entry name" value="Znf_C2H2_type"/>
</dbReference>
<name>A0A210PIF7_MIZYE</name>
<keyword evidence="6" id="KW-0132">Cell division</keyword>
<dbReference type="InterPro" id="IPR040050">
    <property type="entry name" value="ZNF830-like"/>
</dbReference>
<evidence type="ECO:0000256" key="10">
    <source>
        <dbReference type="ARBA" id="ARBA00022833"/>
    </source>
</evidence>
<accession>A0A210PIF7</accession>
<feature type="compositionally biased region" description="Basic and acidic residues" evidence="15">
    <location>
        <begin position="309"/>
        <end position="318"/>
    </location>
</feature>
<dbReference type="STRING" id="6573.A0A210PIF7"/>
<gene>
    <name evidence="17" type="ORF">KP79_PYT03233</name>
</gene>
<proteinExistence type="predicted"/>
<dbReference type="EMBL" id="NEDP02076651">
    <property type="protein sequence ID" value="OWF36265.1"/>
    <property type="molecule type" value="Genomic_DNA"/>
</dbReference>
<dbReference type="SMART" id="SM00451">
    <property type="entry name" value="ZnF_U1"/>
    <property type="match status" value="1"/>
</dbReference>
<keyword evidence="11" id="KW-0175">Coiled coil</keyword>
<dbReference type="GO" id="GO:0051301">
    <property type="term" value="P:cell division"/>
    <property type="evidence" value="ECO:0007669"/>
    <property type="project" value="UniProtKB-KW"/>
</dbReference>
<evidence type="ECO:0000256" key="3">
    <source>
        <dbReference type="ARBA" id="ARBA00017358"/>
    </source>
</evidence>
<reference evidence="17 18" key="1">
    <citation type="journal article" date="2017" name="Nat. Ecol. Evol.">
        <title>Scallop genome provides insights into evolution of bilaterian karyotype and development.</title>
        <authorList>
            <person name="Wang S."/>
            <person name="Zhang J."/>
            <person name="Jiao W."/>
            <person name="Li J."/>
            <person name="Xun X."/>
            <person name="Sun Y."/>
            <person name="Guo X."/>
            <person name="Huan P."/>
            <person name="Dong B."/>
            <person name="Zhang L."/>
            <person name="Hu X."/>
            <person name="Sun X."/>
            <person name="Wang J."/>
            <person name="Zhao C."/>
            <person name="Wang Y."/>
            <person name="Wang D."/>
            <person name="Huang X."/>
            <person name="Wang R."/>
            <person name="Lv J."/>
            <person name="Li Y."/>
            <person name="Zhang Z."/>
            <person name="Liu B."/>
            <person name="Lu W."/>
            <person name="Hui Y."/>
            <person name="Liang J."/>
            <person name="Zhou Z."/>
            <person name="Hou R."/>
            <person name="Li X."/>
            <person name="Liu Y."/>
            <person name="Li H."/>
            <person name="Ning X."/>
            <person name="Lin Y."/>
            <person name="Zhao L."/>
            <person name="Xing Q."/>
            <person name="Dou J."/>
            <person name="Li Y."/>
            <person name="Mao J."/>
            <person name="Guo H."/>
            <person name="Dou H."/>
            <person name="Li T."/>
            <person name="Mu C."/>
            <person name="Jiang W."/>
            <person name="Fu Q."/>
            <person name="Fu X."/>
            <person name="Miao Y."/>
            <person name="Liu J."/>
            <person name="Yu Q."/>
            <person name="Li R."/>
            <person name="Liao H."/>
            <person name="Li X."/>
            <person name="Kong Y."/>
            <person name="Jiang Z."/>
            <person name="Chourrout D."/>
            <person name="Li R."/>
            <person name="Bao Z."/>
        </authorList>
    </citation>
    <scope>NUCLEOTIDE SEQUENCE [LARGE SCALE GENOMIC DNA]</scope>
    <source>
        <strain evidence="17 18">PY_sf001</strain>
    </source>
</reference>
<evidence type="ECO:0000256" key="12">
    <source>
        <dbReference type="ARBA" id="ARBA00023242"/>
    </source>
</evidence>
<feature type="domain" description="U1-type" evidence="16">
    <location>
        <begin position="43"/>
        <end position="77"/>
    </location>
</feature>